<dbReference type="AlphaFoldDB" id="A0A3D2SKD7"/>
<dbReference type="Gene3D" id="3.50.50.60">
    <property type="entry name" value="FAD/NAD(P)-binding domain"/>
    <property type="match status" value="1"/>
</dbReference>
<dbReference type="SUPFAM" id="SSF51905">
    <property type="entry name" value="FAD/NAD(P)-binding domain"/>
    <property type="match status" value="1"/>
</dbReference>
<dbReference type="InterPro" id="IPR002938">
    <property type="entry name" value="FAD-bd"/>
</dbReference>
<dbReference type="Pfam" id="PF01494">
    <property type="entry name" value="FAD_binding_3"/>
    <property type="match status" value="1"/>
</dbReference>
<accession>A0A3D2SKD7</accession>
<protein>
    <submittedName>
        <fullName evidence="3">Bifunctional 3-(3-hydroxy-phenyl)propionate/3-hydroxycinnamic acid hydroxylase</fullName>
    </submittedName>
</protein>
<dbReference type="Proteomes" id="UP000263596">
    <property type="component" value="Unassembled WGS sequence"/>
</dbReference>
<dbReference type="GO" id="GO:0019622">
    <property type="term" value="P:3-(3-hydroxy)phenylpropionate catabolic process"/>
    <property type="evidence" value="ECO:0007669"/>
    <property type="project" value="TreeGrafter"/>
</dbReference>
<dbReference type="GO" id="GO:0071949">
    <property type="term" value="F:FAD binding"/>
    <property type="evidence" value="ECO:0007669"/>
    <property type="project" value="InterPro"/>
</dbReference>
<dbReference type="RefSeq" id="WP_049174051.1">
    <property type="nucleotide sequence ID" value="NZ_BKFK01000012.1"/>
</dbReference>
<comment type="caution">
    <text evidence="3">The sequence shown here is derived from an EMBL/GenBank/DDBJ whole genome shotgun (WGS) entry which is preliminary data.</text>
</comment>
<dbReference type="GO" id="GO:0008688">
    <property type="term" value="F:3-(3-hydroxyphenyl)propionate hydroxylase activity"/>
    <property type="evidence" value="ECO:0007669"/>
    <property type="project" value="TreeGrafter"/>
</dbReference>
<proteinExistence type="predicted"/>
<dbReference type="PANTHER" id="PTHR43476">
    <property type="entry name" value="3-(3-HYDROXY-PHENYL)PROPIONATE/3-HYDROXYCINNAMIC ACID HYDROXYLASE"/>
    <property type="match status" value="1"/>
</dbReference>
<dbReference type="NCBIfam" id="NF004829">
    <property type="entry name" value="PRK06183.1-3"/>
    <property type="match status" value="1"/>
</dbReference>
<reference evidence="3 4" key="1">
    <citation type="journal article" date="2018" name="Nat. Biotechnol.">
        <title>A standardized bacterial taxonomy based on genome phylogeny substantially revises the tree of life.</title>
        <authorList>
            <person name="Parks D.H."/>
            <person name="Chuvochina M."/>
            <person name="Waite D.W."/>
            <person name="Rinke C."/>
            <person name="Skarshewski A."/>
            <person name="Chaumeil P.A."/>
            <person name="Hugenholtz P."/>
        </authorList>
    </citation>
    <scope>NUCLEOTIDE SEQUENCE [LARGE SCALE GENOMIC DNA]</scope>
    <source>
        <strain evidence="3">UBA9669</strain>
    </source>
</reference>
<dbReference type="PANTHER" id="PTHR43476:SF3">
    <property type="entry name" value="FAD-BINDING MONOOXYGENASE"/>
    <property type="match status" value="1"/>
</dbReference>
<evidence type="ECO:0000256" key="1">
    <source>
        <dbReference type="ARBA" id="ARBA00023002"/>
    </source>
</evidence>
<evidence type="ECO:0000313" key="4">
    <source>
        <dbReference type="Proteomes" id="UP000263596"/>
    </source>
</evidence>
<sequence>MEIQKTDVIIVGFGPVSAVLALNLAKKGHHITIFERWTQRYHLPRAICIDHEMRRMLLTLGLEKPLESIIQPGQLYQWVNADWKELITIDWTKESISGGSEVNFIHQPSFEKLIDEELRKLSNVDIHLGYEVVEVSQDEHHAQVVCKNLETDQLEEYSARFVVGADGANSLVRQSIDADWFNKGFAADWLVVDIIPHGDASHNIPKEAIQHCNPERPTTIAPAGIHDGAYLRRWEFMRLPHESVEDIENEVKVWELLKPWVTPDQATLIRFKLYSFKSLISQKWRQDHILIAGDAAHVMPPFMGQGMCAGFRDAWNLTWKISGVLNGDYESSILDTYFEERSPHVNDVIELSMFLGKVICVSDQQEAQQRDQAFFDGLVPPMPDFPELTQGILAQHPLFNPQQLAGKLSPHAYLQCGEQTRRLDDLIAGHFSLLTIQAIAEDVRIPEGLVVVDLLDKQSLDRTQFIVNFMQQHHIQAMLIRPDFYIFGAVEQRQQIGDLIEYFEETMQQYRTSADYALA</sequence>
<keyword evidence="1" id="KW-0560">Oxidoreductase</keyword>
<dbReference type="EMBL" id="DPVE01000085">
    <property type="protein sequence ID" value="HCK29468.1"/>
    <property type="molecule type" value="Genomic_DNA"/>
</dbReference>
<dbReference type="InterPro" id="IPR036188">
    <property type="entry name" value="FAD/NAD-bd_sf"/>
</dbReference>
<feature type="domain" description="FAD-binding" evidence="2">
    <location>
        <begin position="5"/>
        <end position="350"/>
    </location>
</feature>
<gene>
    <name evidence="3" type="ORF">DHW29_04265</name>
</gene>
<organism evidence="3 4">
    <name type="scientific">Acinetobacter ursingii</name>
    <dbReference type="NCBI Taxonomy" id="108980"/>
    <lineage>
        <taxon>Bacteria</taxon>
        <taxon>Pseudomonadati</taxon>
        <taxon>Pseudomonadota</taxon>
        <taxon>Gammaproteobacteria</taxon>
        <taxon>Moraxellales</taxon>
        <taxon>Moraxellaceae</taxon>
        <taxon>Acinetobacter</taxon>
    </lineage>
</organism>
<dbReference type="Gene3D" id="3.30.9.10">
    <property type="entry name" value="D-Amino Acid Oxidase, subunit A, domain 2"/>
    <property type="match status" value="1"/>
</dbReference>
<dbReference type="PRINTS" id="PR00420">
    <property type="entry name" value="RNGMNOXGNASE"/>
</dbReference>
<evidence type="ECO:0000313" key="3">
    <source>
        <dbReference type="EMBL" id="HCK29468.1"/>
    </source>
</evidence>
<evidence type="ECO:0000259" key="2">
    <source>
        <dbReference type="Pfam" id="PF01494"/>
    </source>
</evidence>
<name>A0A3D2SKD7_9GAMM</name>
<dbReference type="InterPro" id="IPR050631">
    <property type="entry name" value="PheA/TfdB_FAD_monoxygenase"/>
</dbReference>